<protein>
    <submittedName>
        <fullName evidence="1">DUF1656 domain-containing protein</fullName>
    </submittedName>
</protein>
<sequence length="66" mass="7570">MPVEMVIFGALVPTLLPVLALSVLLYLLLDKWSSRWNLERWIWHPALFRLSLFVIIFSALALGVYG</sequence>
<accession>A0ACD5HG78</accession>
<name>A0ACD5HG78_9PROT</name>
<dbReference type="EMBL" id="CP127526">
    <property type="protein sequence ID" value="XRI73308.1"/>
    <property type="molecule type" value="Genomic_DNA"/>
</dbReference>
<reference evidence="1 2" key="1">
    <citation type="journal article" date="2021" name="ISME J.">
        <title>Genomic evolution of the class Acidithiobacillia: deep-branching Proteobacteria living in extreme acidic conditions.</title>
        <authorList>
            <person name="Moya-Beltran A."/>
            <person name="Beard S."/>
            <person name="Rojas-Villalobos C."/>
            <person name="Issotta F."/>
            <person name="Gallardo Y."/>
            <person name="Ulloa R."/>
            <person name="Giaveno A."/>
            <person name="Degli Esposti M."/>
            <person name="Johnson D.B."/>
            <person name="Quatrini R."/>
        </authorList>
    </citation>
    <scope>NUCLEOTIDE SEQUENCE [LARGE SCALE GENOMIC DNA]</scope>
    <source>
        <strain evidence="1 2">GG1-14</strain>
    </source>
</reference>
<evidence type="ECO:0000313" key="2">
    <source>
        <dbReference type="Proteomes" id="UP001195965"/>
    </source>
</evidence>
<keyword evidence="2" id="KW-1185">Reference proteome</keyword>
<gene>
    <name evidence="1" type="ORF">HHS34_012830</name>
</gene>
<organism evidence="1 2">
    <name type="scientific">Acidithiobacillus montserratensis</name>
    <dbReference type="NCBI Taxonomy" id="2729135"/>
    <lineage>
        <taxon>Bacteria</taxon>
        <taxon>Pseudomonadati</taxon>
        <taxon>Pseudomonadota</taxon>
        <taxon>Acidithiobacillia</taxon>
        <taxon>Acidithiobacillales</taxon>
        <taxon>Acidithiobacillaceae</taxon>
        <taxon>Acidithiobacillus</taxon>
    </lineage>
</organism>
<dbReference type="Proteomes" id="UP001195965">
    <property type="component" value="Chromosome"/>
</dbReference>
<evidence type="ECO:0000313" key="1">
    <source>
        <dbReference type="EMBL" id="XRI73308.1"/>
    </source>
</evidence>
<proteinExistence type="predicted"/>